<comment type="caution">
    <text evidence="3">The sequence shown here is derived from an EMBL/GenBank/DDBJ whole genome shotgun (WGS) entry which is preliminary data.</text>
</comment>
<feature type="compositionally biased region" description="Low complexity" evidence="1">
    <location>
        <begin position="400"/>
        <end position="418"/>
    </location>
</feature>
<organism evidence="3">
    <name type="scientific">Dermatophagoides farinae</name>
    <name type="common">American house dust mite</name>
    <dbReference type="NCBI Taxonomy" id="6954"/>
    <lineage>
        <taxon>Eukaryota</taxon>
        <taxon>Metazoa</taxon>
        <taxon>Ecdysozoa</taxon>
        <taxon>Arthropoda</taxon>
        <taxon>Chelicerata</taxon>
        <taxon>Arachnida</taxon>
        <taxon>Acari</taxon>
        <taxon>Acariformes</taxon>
        <taxon>Sarcoptiformes</taxon>
        <taxon>Astigmata</taxon>
        <taxon>Psoroptidia</taxon>
        <taxon>Analgoidea</taxon>
        <taxon>Pyroglyphidae</taxon>
        <taxon>Dermatophagoidinae</taxon>
        <taxon>Dermatophagoides</taxon>
    </lineage>
</organism>
<sequence length="489" mass="56468">MNDHVYQLFKDFTTIVYGPLMTHFDHEKHRLSLSNGQQRLSLKQLNKRWKLFQDVDFFSLQQYSQHLKLMEFHQHFGMAIYDHPKLGPTMAIYMKRSSIEYNYEFYTINDPIQQISIERIYSRPTQWILISGNGDAHLILYENENKIPKFQVLNNPLQRSSIGHLCVDSKQKTIRLIKPNNDNTDDQCNNDEQESTGQILSTINYGFTYKNQWLYLVSIEKQNVFYVNYQLILSKDDDDDKQRAKNYSLQMKSIRDFVANCDSLVNFDDDDDDGISTNFSHNIDDGADNDSTRFVIQSLSSKNIFSQENRLAIIIITALLLSILLVILLFAIFLISEFYLQKSTATTAIAATKKERHHYHREKKPESELLKPTTMENENNNNNNNNNNGDENVVDEKTETTTTTIKSISKSSTKQQSSPMIKNVKIRLRSASLSPHLRRRAVKSLKSQSLSEISTQKASKTSPSRSSAEINTSKSSVIVEKNEKSKKQD</sequence>
<gene>
    <name evidence="3" type="ORF">HUG17_4067</name>
</gene>
<dbReference type="AlphaFoldDB" id="A0A9D4NWK1"/>
<evidence type="ECO:0000256" key="2">
    <source>
        <dbReference type="SAM" id="Phobius"/>
    </source>
</evidence>
<keyword evidence="2" id="KW-1133">Transmembrane helix</keyword>
<reference evidence="3" key="2">
    <citation type="journal article" date="2021" name="World Allergy Organ. J.">
        <title>Chromosome-level assembly of Dermatophagoides farinae genome and transcriptome reveals two novel allergens Der f 37 and Der f 39.</title>
        <authorList>
            <person name="Chen J."/>
            <person name="Cai Z."/>
            <person name="Fan D."/>
            <person name="Hu J."/>
            <person name="Hou Y."/>
            <person name="He Y."/>
            <person name="Zhang Z."/>
            <person name="Zhao Z."/>
            <person name="Gao P."/>
            <person name="Hu W."/>
            <person name="Sun J."/>
            <person name="Li J."/>
            <person name="Ji K."/>
        </authorList>
    </citation>
    <scope>NUCLEOTIDE SEQUENCE</scope>
    <source>
        <strain evidence="3">JKM2019</strain>
    </source>
</reference>
<feature type="compositionally biased region" description="Polar residues" evidence="1">
    <location>
        <begin position="445"/>
        <end position="476"/>
    </location>
</feature>
<accession>A0A9D4NWK1</accession>
<evidence type="ECO:0000313" key="3">
    <source>
        <dbReference type="EMBL" id="KAH7640034.1"/>
    </source>
</evidence>
<evidence type="ECO:0000256" key="1">
    <source>
        <dbReference type="SAM" id="MobiDB-lite"/>
    </source>
</evidence>
<keyword evidence="2" id="KW-0812">Transmembrane</keyword>
<reference evidence="3" key="1">
    <citation type="submission" date="2020-06" db="EMBL/GenBank/DDBJ databases">
        <authorList>
            <person name="Ji K."/>
            <person name="Li J."/>
        </authorList>
    </citation>
    <scope>NUCLEOTIDE SEQUENCE</scope>
    <source>
        <strain evidence="3">JKM2019</strain>
        <tissue evidence="3">Whole body</tissue>
    </source>
</reference>
<proteinExistence type="predicted"/>
<name>A0A9D4NWK1_DERFA</name>
<protein>
    <submittedName>
        <fullName evidence="3">Uncharacterized protein</fullName>
    </submittedName>
</protein>
<feature type="transmembrane region" description="Helical" evidence="2">
    <location>
        <begin position="311"/>
        <end position="335"/>
    </location>
</feature>
<keyword evidence="2" id="KW-0472">Membrane</keyword>
<feature type="region of interest" description="Disordered" evidence="1">
    <location>
        <begin position="442"/>
        <end position="489"/>
    </location>
</feature>
<feature type="compositionally biased region" description="Basic and acidic residues" evidence="1">
    <location>
        <begin position="480"/>
        <end position="489"/>
    </location>
</feature>
<dbReference type="EMBL" id="SDOV01000007">
    <property type="protein sequence ID" value="KAH7640034.1"/>
    <property type="molecule type" value="Genomic_DNA"/>
</dbReference>
<dbReference type="Proteomes" id="UP000828236">
    <property type="component" value="Unassembled WGS sequence"/>
</dbReference>
<feature type="region of interest" description="Disordered" evidence="1">
    <location>
        <begin position="353"/>
        <end position="424"/>
    </location>
</feature>
<feature type="compositionally biased region" description="Low complexity" evidence="1">
    <location>
        <begin position="376"/>
        <end position="388"/>
    </location>
</feature>